<dbReference type="EMBL" id="REFR01000009">
    <property type="protein sequence ID" value="RMB12294.1"/>
    <property type="molecule type" value="Genomic_DNA"/>
</dbReference>
<evidence type="ECO:0008006" key="3">
    <source>
        <dbReference type="Google" id="ProtNLM"/>
    </source>
</evidence>
<proteinExistence type="predicted"/>
<sequence length="202" mass="21609">MTMYTLTCKNNSEIEGSFAIFQKAPPITMPGDVFSLAWFARPTTPGSTVTFSWSLDYSFVWAETGVVVPGINFSATQIMPADPNENNYVELTVDSYQATSFANESGSGSVGSLTIRQLANVVPNRTAVGVGFSGSPAYVVQAAPNMTAVFTPYPNYWVLFGNYTSGDVMDVEDITGAVEVTYGGALTSRTATMGLDNRIIVT</sequence>
<protein>
    <recommendedName>
        <fullName evidence="3">Protein rhiA</fullName>
    </recommendedName>
</protein>
<organism evidence="1 2">
    <name type="scientific">Eilatimonas milleporae</name>
    <dbReference type="NCBI Taxonomy" id="911205"/>
    <lineage>
        <taxon>Bacteria</taxon>
        <taxon>Pseudomonadati</taxon>
        <taxon>Pseudomonadota</taxon>
        <taxon>Alphaproteobacteria</taxon>
        <taxon>Kordiimonadales</taxon>
        <taxon>Kordiimonadaceae</taxon>
        <taxon>Eilatimonas</taxon>
    </lineage>
</organism>
<evidence type="ECO:0000313" key="2">
    <source>
        <dbReference type="Proteomes" id="UP000271227"/>
    </source>
</evidence>
<dbReference type="RefSeq" id="WP_121937478.1">
    <property type="nucleotide sequence ID" value="NZ_REFR01000009.1"/>
</dbReference>
<gene>
    <name evidence="1" type="ORF">BXY39_0787</name>
</gene>
<accession>A0A3M0CRU1</accession>
<evidence type="ECO:0000313" key="1">
    <source>
        <dbReference type="EMBL" id="RMB12294.1"/>
    </source>
</evidence>
<keyword evidence="2" id="KW-1185">Reference proteome</keyword>
<name>A0A3M0CRU1_9PROT</name>
<dbReference type="InParanoid" id="A0A3M0CRU1"/>
<dbReference type="AlphaFoldDB" id="A0A3M0CRU1"/>
<reference evidence="1 2" key="1">
    <citation type="submission" date="2018-10" db="EMBL/GenBank/DDBJ databases">
        <title>Genomic Encyclopedia of Archaeal and Bacterial Type Strains, Phase II (KMG-II): from individual species to whole genera.</title>
        <authorList>
            <person name="Goeker M."/>
        </authorList>
    </citation>
    <scope>NUCLEOTIDE SEQUENCE [LARGE SCALE GENOMIC DNA]</scope>
    <source>
        <strain evidence="1 2">DSM 25217</strain>
    </source>
</reference>
<dbReference type="Proteomes" id="UP000271227">
    <property type="component" value="Unassembled WGS sequence"/>
</dbReference>
<comment type="caution">
    <text evidence="1">The sequence shown here is derived from an EMBL/GenBank/DDBJ whole genome shotgun (WGS) entry which is preliminary data.</text>
</comment>
<dbReference type="OrthoDB" id="2661796at2"/>